<evidence type="ECO:0000256" key="10">
    <source>
        <dbReference type="RuleBase" id="RU351113"/>
    </source>
</evidence>
<dbReference type="PANTHER" id="PTHR21137">
    <property type="entry name" value="ODORANT RECEPTOR"/>
    <property type="match status" value="1"/>
</dbReference>
<dbReference type="GO" id="GO:0004984">
    <property type="term" value="F:olfactory receptor activity"/>
    <property type="evidence" value="ECO:0007669"/>
    <property type="project" value="InterPro"/>
</dbReference>
<protein>
    <recommendedName>
        <fullName evidence="10">Odorant receptor</fullName>
    </recommendedName>
</protein>
<dbReference type="AlphaFoldDB" id="A0A0H4KNX8"/>
<comment type="subcellular location">
    <subcellularLocation>
        <location evidence="1 10">Cell membrane</location>
        <topology evidence="1 10">Multi-pass membrane protein</topology>
    </subcellularLocation>
</comment>
<keyword evidence="5 10" id="KW-0552">Olfaction</keyword>
<keyword evidence="6 10" id="KW-1133">Transmembrane helix</keyword>
<name>A0A0H4KNX8_9HYME</name>
<evidence type="ECO:0000313" key="11">
    <source>
        <dbReference type="EMBL" id="AKO89995.1"/>
    </source>
</evidence>
<dbReference type="GO" id="GO:0005549">
    <property type="term" value="F:odorant binding"/>
    <property type="evidence" value="ECO:0007669"/>
    <property type="project" value="InterPro"/>
</dbReference>
<evidence type="ECO:0000256" key="3">
    <source>
        <dbReference type="ARBA" id="ARBA00022606"/>
    </source>
</evidence>
<evidence type="ECO:0000256" key="1">
    <source>
        <dbReference type="ARBA" id="ARBA00004651"/>
    </source>
</evidence>
<reference evidence="11" key="1">
    <citation type="submission" date="2014-10" db="EMBL/GenBank/DDBJ databases">
        <authorList>
            <person name="Wang S."/>
            <person name="Zhang Y."/>
        </authorList>
    </citation>
    <scope>NUCLEOTIDE SEQUENCE</scope>
</reference>
<dbReference type="EMBL" id="KM979247">
    <property type="protein sequence ID" value="AKO89995.1"/>
    <property type="molecule type" value="mRNA"/>
</dbReference>
<dbReference type="GO" id="GO:0005886">
    <property type="term" value="C:plasma membrane"/>
    <property type="evidence" value="ECO:0007669"/>
    <property type="project" value="UniProtKB-SubCell"/>
</dbReference>
<evidence type="ECO:0000256" key="7">
    <source>
        <dbReference type="ARBA" id="ARBA00023136"/>
    </source>
</evidence>
<evidence type="ECO:0000256" key="4">
    <source>
        <dbReference type="ARBA" id="ARBA00022692"/>
    </source>
</evidence>
<evidence type="ECO:0000256" key="8">
    <source>
        <dbReference type="ARBA" id="ARBA00023170"/>
    </source>
</evidence>
<dbReference type="InterPro" id="IPR004117">
    <property type="entry name" value="7tm6_olfct_rcpt"/>
</dbReference>
<feature type="transmembrane region" description="Helical" evidence="10">
    <location>
        <begin position="246"/>
        <end position="266"/>
    </location>
</feature>
<comment type="caution">
    <text evidence="10">Lacks conserved residue(s) required for the propagation of feature annotation.</text>
</comment>
<dbReference type="GO" id="GO:0007165">
    <property type="term" value="P:signal transduction"/>
    <property type="evidence" value="ECO:0007669"/>
    <property type="project" value="UniProtKB-KW"/>
</dbReference>
<evidence type="ECO:0000256" key="9">
    <source>
        <dbReference type="ARBA" id="ARBA00023224"/>
    </source>
</evidence>
<keyword evidence="2" id="KW-1003">Cell membrane</keyword>
<evidence type="ECO:0000256" key="6">
    <source>
        <dbReference type="ARBA" id="ARBA00022989"/>
    </source>
</evidence>
<keyword evidence="7 10" id="KW-0472">Membrane</keyword>
<keyword evidence="9 10" id="KW-0807">Transducer</keyword>
<keyword evidence="3 10" id="KW-0716">Sensory transduction</keyword>
<accession>A0A0H4KNX8</accession>
<keyword evidence="8 10" id="KW-0675">Receptor</keyword>
<dbReference type="PANTHER" id="PTHR21137:SF35">
    <property type="entry name" value="ODORANT RECEPTOR 19A-RELATED"/>
    <property type="match status" value="1"/>
</dbReference>
<feature type="transmembrane region" description="Helical" evidence="10">
    <location>
        <begin position="129"/>
        <end position="151"/>
    </location>
</feature>
<feature type="transmembrane region" description="Helical" evidence="10">
    <location>
        <begin position="42"/>
        <end position="61"/>
    </location>
</feature>
<organism evidence="11">
    <name type="scientific">Microplitis mediator</name>
    <dbReference type="NCBI Taxonomy" id="375433"/>
    <lineage>
        <taxon>Eukaryota</taxon>
        <taxon>Metazoa</taxon>
        <taxon>Ecdysozoa</taxon>
        <taxon>Arthropoda</taxon>
        <taxon>Hexapoda</taxon>
        <taxon>Insecta</taxon>
        <taxon>Pterygota</taxon>
        <taxon>Neoptera</taxon>
        <taxon>Endopterygota</taxon>
        <taxon>Hymenoptera</taxon>
        <taxon>Apocrita</taxon>
        <taxon>Ichneumonoidea</taxon>
        <taxon>Braconidae</taxon>
        <taxon>Microgastrinae</taxon>
        <taxon>Microplitis</taxon>
    </lineage>
</organism>
<reference evidence="11" key="2">
    <citation type="journal article" date="2015" name="Int. J. Biol. Sci.">
        <title>Identification and Expression Analysis of Putative Chemosensory Receptor Genes in Microplitis mediator by Antennal Transcriptome Screening.</title>
        <authorList>
            <person name="Wang S.N."/>
            <person name="Peng Y."/>
            <person name="Lu Z.Y."/>
            <person name="Dhiloo K.H."/>
            <person name="Gu S.H."/>
            <person name="Li R.J."/>
            <person name="Zhou J.J."/>
            <person name="Zhang Y.J."/>
            <person name="Guo Y.Y."/>
        </authorList>
    </citation>
    <scope>NUCLEOTIDE SEQUENCE</scope>
</reference>
<keyword evidence="4 10" id="KW-0812">Transmembrane</keyword>
<comment type="similarity">
    <text evidence="10">Belongs to the insect chemoreceptor superfamily. Heteromeric odorant receptor channel (TC 1.A.69) family.</text>
</comment>
<sequence>MLFKATPEFAIAFTKLTSILGSSWPHYKNATKCQLIVFNIKWWFFWFMSITAFLPMCYAAYNNTKNILSFTKSLCDAANCSQAFIKMLLCKIHYRKLQFLFYEMEKYVEQARANERELFISYIKRCGRLHVSIMISAVMAAVIIIIAPIGMPQPFPNVAEYPFPVDGHPTFEIIYLQQSIATIHCMSIPVFDCQIALLLWYAGARLELLGDEFRKVTDNQQFVACVKKHQYLLWFIQEIIMSSRHILATTVVMCTIAVITSGVHIVGKEPLADKVTSVILSTGLSAVLYLCAWPAEHLAQMCENVGAALYCSTWIKNSKESNKNIFIVIQRSQKPETIQVPGILPILSLTYYATFLSKTFSYFTTLRVVLDKMED</sequence>
<evidence type="ECO:0000256" key="5">
    <source>
        <dbReference type="ARBA" id="ARBA00022725"/>
    </source>
</evidence>
<dbReference type="Pfam" id="PF02949">
    <property type="entry name" value="7tm_6"/>
    <property type="match status" value="1"/>
</dbReference>
<gene>
    <name evidence="11" type="primary">OR31</name>
</gene>
<proteinExistence type="evidence at transcript level"/>
<evidence type="ECO:0000256" key="2">
    <source>
        <dbReference type="ARBA" id="ARBA00022475"/>
    </source>
</evidence>